<accession>A0AAN7ZEH6</accession>
<dbReference type="AlphaFoldDB" id="A0AAN7ZEH6"/>
<evidence type="ECO:0000256" key="1">
    <source>
        <dbReference type="SAM" id="SignalP"/>
    </source>
</evidence>
<gene>
    <name evidence="2" type="ORF">RRF57_012005</name>
</gene>
<organism evidence="2 3">
    <name type="scientific">Xylaria bambusicola</name>
    <dbReference type="NCBI Taxonomy" id="326684"/>
    <lineage>
        <taxon>Eukaryota</taxon>
        <taxon>Fungi</taxon>
        <taxon>Dikarya</taxon>
        <taxon>Ascomycota</taxon>
        <taxon>Pezizomycotina</taxon>
        <taxon>Sordariomycetes</taxon>
        <taxon>Xylariomycetidae</taxon>
        <taxon>Xylariales</taxon>
        <taxon>Xylariaceae</taxon>
        <taxon>Xylaria</taxon>
    </lineage>
</organism>
<feature type="chain" id="PRO_5042920415" evidence="1">
    <location>
        <begin position="18"/>
        <end position="71"/>
    </location>
</feature>
<sequence>MFAKLLACALAATSVIAEGVPGYGGYYVKWQENFNGPAGALVNEGNWNIIERASSQNANNEWQSYTRSNRM</sequence>
<dbReference type="EMBL" id="JAWHQM010000066">
    <property type="protein sequence ID" value="KAK5636293.1"/>
    <property type="molecule type" value="Genomic_DNA"/>
</dbReference>
<protein>
    <submittedName>
        <fullName evidence="2">Uncharacterized protein</fullName>
    </submittedName>
</protein>
<keyword evidence="1" id="KW-0732">Signal</keyword>
<reference evidence="2 3" key="1">
    <citation type="submission" date="2023-10" db="EMBL/GenBank/DDBJ databases">
        <title>Draft genome sequence of Xylaria bambusicola isolate GMP-LS, the root and basal stem rot pathogen of sugarcane in Indonesia.</title>
        <authorList>
            <person name="Selvaraj P."/>
            <person name="Muralishankar V."/>
            <person name="Muruganantham S."/>
            <person name="Sp S."/>
            <person name="Haryani S."/>
            <person name="Lau K.J.X."/>
            <person name="Naqvi N.I."/>
        </authorList>
    </citation>
    <scope>NUCLEOTIDE SEQUENCE [LARGE SCALE GENOMIC DNA]</scope>
    <source>
        <strain evidence="2">GMP-LS</strain>
    </source>
</reference>
<dbReference type="Proteomes" id="UP001305414">
    <property type="component" value="Unassembled WGS sequence"/>
</dbReference>
<evidence type="ECO:0000313" key="3">
    <source>
        <dbReference type="Proteomes" id="UP001305414"/>
    </source>
</evidence>
<feature type="signal peptide" evidence="1">
    <location>
        <begin position="1"/>
        <end position="17"/>
    </location>
</feature>
<evidence type="ECO:0000313" key="2">
    <source>
        <dbReference type="EMBL" id="KAK5636293.1"/>
    </source>
</evidence>
<proteinExistence type="predicted"/>
<keyword evidence="3" id="KW-1185">Reference proteome</keyword>
<comment type="caution">
    <text evidence="2">The sequence shown here is derived from an EMBL/GenBank/DDBJ whole genome shotgun (WGS) entry which is preliminary data.</text>
</comment>
<name>A0AAN7ZEH6_9PEZI</name>